<dbReference type="Proteomes" id="UP001500274">
    <property type="component" value="Unassembled WGS sequence"/>
</dbReference>
<reference evidence="1 2" key="1">
    <citation type="journal article" date="2019" name="Int. J. Syst. Evol. Microbiol.">
        <title>The Global Catalogue of Microorganisms (GCM) 10K type strain sequencing project: providing services to taxonomists for standard genome sequencing and annotation.</title>
        <authorList>
            <consortium name="The Broad Institute Genomics Platform"/>
            <consortium name="The Broad Institute Genome Sequencing Center for Infectious Disease"/>
            <person name="Wu L."/>
            <person name="Ma J."/>
        </authorList>
    </citation>
    <scope>NUCLEOTIDE SEQUENCE [LARGE SCALE GENOMIC DNA]</scope>
    <source>
        <strain evidence="1 2">JCM 16365</strain>
    </source>
</reference>
<name>A0ABN3P7N6_9MICO</name>
<organism evidence="1 2">
    <name type="scientific">Microbacterium binotii</name>
    <dbReference type="NCBI Taxonomy" id="462710"/>
    <lineage>
        <taxon>Bacteria</taxon>
        <taxon>Bacillati</taxon>
        <taxon>Actinomycetota</taxon>
        <taxon>Actinomycetes</taxon>
        <taxon>Micrococcales</taxon>
        <taxon>Microbacteriaceae</taxon>
        <taxon>Microbacterium</taxon>
    </lineage>
</organism>
<accession>A0ABN3P7N6</accession>
<protein>
    <recommendedName>
        <fullName evidence="3">AbiV family abortive infection protein</fullName>
    </recommendedName>
</protein>
<evidence type="ECO:0000313" key="2">
    <source>
        <dbReference type="Proteomes" id="UP001500274"/>
    </source>
</evidence>
<evidence type="ECO:0000313" key="1">
    <source>
        <dbReference type="EMBL" id="GAA2573011.1"/>
    </source>
</evidence>
<keyword evidence="2" id="KW-1185">Reference proteome</keyword>
<gene>
    <name evidence="1" type="ORF">GCM10009862_09880</name>
</gene>
<proteinExistence type="predicted"/>
<dbReference type="EMBL" id="BAAARI010000007">
    <property type="protein sequence ID" value="GAA2573011.1"/>
    <property type="molecule type" value="Genomic_DNA"/>
</dbReference>
<evidence type="ECO:0008006" key="3">
    <source>
        <dbReference type="Google" id="ProtNLM"/>
    </source>
</evidence>
<comment type="caution">
    <text evidence="1">The sequence shown here is derived from an EMBL/GenBank/DDBJ whole genome shotgun (WGS) entry which is preliminary data.</text>
</comment>
<sequence>MSDRLNTAASSTPAAIDIGAAAQGRHPLALKQRIQHVESTSNSLLSHLSGLSVLLESETFLALPAISIARSIAEVAASCAWMLDAGIDADERAARGYASLFRSLDSTEHLTDPAQERFGEVRDKLIAELLKAGVRVDRRKDRHGVEQNQVAAINVGRAHAKPGFRYSQRVAEEIPMIANTYAGMSALVHGEQSAVAMSWDSPDTVARLVGTVVLRSVEAWSRAVHHWVGVSQGPFVNELDVRNIIRSMPPSLLDEFGPKADRDRE</sequence>